<feature type="domain" description="YdhG-like" evidence="1">
    <location>
        <begin position="22"/>
        <end position="109"/>
    </location>
</feature>
<accession>A0A087ECS4</accession>
<evidence type="ECO:0000313" key="2">
    <source>
        <dbReference type="EMBL" id="KFJ05575.1"/>
    </source>
</evidence>
<organism evidence="2 3">
    <name type="scientific">Bifidobacterium tsurumiense</name>
    <dbReference type="NCBI Taxonomy" id="356829"/>
    <lineage>
        <taxon>Bacteria</taxon>
        <taxon>Bacillati</taxon>
        <taxon>Actinomycetota</taxon>
        <taxon>Actinomycetes</taxon>
        <taxon>Bifidobacteriales</taxon>
        <taxon>Bifidobacteriaceae</taxon>
        <taxon>Bifidobacterium</taxon>
    </lineage>
</organism>
<evidence type="ECO:0000259" key="1">
    <source>
        <dbReference type="Pfam" id="PF08818"/>
    </source>
</evidence>
<dbReference type="EMBL" id="JGZU01000015">
    <property type="protein sequence ID" value="KFJ05575.1"/>
    <property type="molecule type" value="Genomic_DNA"/>
</dbReference>
<dbReference type="SUPFAM" id="SSF159888">
    <property type="entry name" value="YdhG-like"/>
    <property type="match status" value="1"/>
</dbReference>
<dbReference type="eggNOG" id="COG5646">
    <property type="taxonomic scope" value="Bacteria"/>
</dbReference>
<name>A0A087ECS4_9BIFI</name>
<gene>
    <name evidence="2" type="ORF">BITS_0260</name>
</gene>
<reference evidence="2 3" key="1">
    <citation type="submission" date="2014-03" db="EMBL/GenBank/DDBJ databases">
        <title>Genomics of Bifidobacteria.</title>
        <authorList>
            <person name="Ventura M."/>
            <person name="Milani C."/>
            <person name="Lugli G.A."/>
        </authorList>
    </citation>
    <scope>NUCLEOTIDE SEQUENCE [LARGE SCALE GENOMIC DNA]</scope>
    <source>
        <strain evidence="2 3">JCM 13495</strain>
    </source>
</reference>
<protein>
    <recommendedName>
        <fullName evidence="1">YdhG-like domain-containing protein</fullName>
    </recommendedName>
</protein>
<keyword evidence="3" id="KW-1185">Reference proteome</keyword>
<dbReference type="Pfam" id="PF08818">
    <property type="entry name" value="DUF1801"/>
    <property type="match status" value="1"/>
</dbReference>
<dbReference type="OrthoDB" id="3236524at2"/>
<evidence type="ECO:0000313" key="3">
    <source>
        <dbReference type="Proteomes" id="UP000029080"/>
    </source>
</evidence>
<proteinExistence type="predicted"/>
<dbReference type="Gene3D" id="3.90.1150.200">
    <property type="match status" value="1"/>
</dbReference>
<dbReference type="InterPro" id="IPR014922">
    <property type="entry name" value="YdhG-like"/>
</dbReference>
<dbReference type="Proteomes" id="UP000029080">
    <property type="component" value="Unassembled WGS sequence"/>
</dbReference>
<dbReference type="AlphaFoldDB" id="A0A087ECS4"/>
<comment type="caution">
    <text evidence="2">The sequence shown here is derived from an EMBL/GenBank/DDBJ whole genome shotgun (WGS) entry which is preliminary data.</text>
</comment>
<dbReference type="RefSeq" id="WP_081890990.1">
    <property type="nucleotide sequence ID" value="NZ_JGZU01000015.1"/>
</dbReference>
<sequence length="195" mass="21335">MTENAVDAKLIEEYIAEQPEERQAILRKVHETIDAAIGQYTATMAYGMPTYRGRRNIIHFASQKHHLGIYPGSQAIVQFAEELKPYKTSKGAIQFPFDKPIPYELIGALQSGDTGNKAEECCGRLHSCCLLPGLFRATLGGADGSVIGVCSSSSAWVFPAACRDMAERVYICAHCTLSPRNVKHITVCIISIVNS</sequence>
<dbReference type="STRING" id="356829.BITS_0260"/>